<dbReference type="InterPro" id="IPR015813">
    <property type="entry name" value="Pyrv/PenolPyrv_kinase-like_dom"/>
</dbReference>
<dbReference type="FunFam" id="3.20.20.60:FF:000004">
    <property type="entry name" value="5-keto-4-deoxy-D-glucarate aldolase"/>
    <property type="match status" value="1"/>
</dbReference>
<feature type="domain" description="HpcH/HpaI aldolase/citrate lyase" evidence="4">
    <location>
        <begin position="23"/>
        <end position="247"/>
    </location>
</feature>
<name>A0A1H5IB44_9MICC</name>
<proteinExistence type="inferred from homology"/>
<evidence type="ECO:0000313" key="5">
    <source>
        <dbReference type="EMBL" id="SEE37131.1"/>
    </source>
</evidence>
<dbReference type="AlphaFoldDB" id="A0A1H5IB44"/>
<dbReference type="PANTHER" id="PTHR30502">
    <property type="entry name" value="2-KETO-3-DEOXY-L-RHAMNONATE ALDOLASE"/>
    <property type="match status" value="1"/>
</dbReference>
<sequence>MSVRVTPDPSLKDSLAAAQRPLAGMWVCSGSPLVAEICAGAGLDWLLLDAEHSPNGLESILAQLQAVNGYPVTAVVRPPTNDTVLIKQYLDLGAQSLLIPMVNTAEDATAAVAAAHYPPQGVRGVGSALARSARWNRIPDYLSRAAETITMIVQIESTQAVENVEAILAVDGIDAIFLGPSDLAASLGVLGQQEHPKVVAAVELCIKAAKAAGKPVGVNAFAEATARHYLGIGVDFILVGADVALLARGSETLATKFVPAEEINGDLTIR</sequence>
<organism evidence="5 6">
    <name type="scientific">Arthrobacter alpinus</name>
    <dbReference type="NCBI Taxonomy" id="656366"/>
    <lineage>
        <taxon>Bacteria</taxon>
        <taxon>Bacillati</taxon>
        <taxon>Actinomycetota</taxon>
        <taxon>Actinomycetes</taxon>
        <taxon>Micrococcales</taxon>
        <taxon>Micrococcaceae</taxon>
        <taxon>Arthrobacter</taxon>
    </lineage>
</organism>
<dbReference type="Gene3D" id="3.20.20.60">
    <property type="entry name" value="Phosphoenolpyruvate-binding domains"/>
    <property type="match status" value="1"/>
</dbReference>
<keyword evidence="2" id="KW-0479">Metal-binding</keyword>
<protein>
    <submittedName>
        <fullName evidence="5">2,4-dihydroxyhept-2-enedioate aldolase</fullName>
    </submittedName>
</protein>
<dbReference type="GO" id="GO:0046872">
    <property type="term" value="F:metal ion binding"/>
    <property type="evidence" value="ECO:0007669"/>
    <property type="project" value="UniProtKB-KW"/>
</dbReference>
<comment type="similarity">
    <text evidence="1">Belongs to the HpcH/HpaI aldolase family.</text>
</comment>
<dbReference type="Pfam" id="PF03328">
    <property type="entry name" value="HpcH_HpaI"/>
    <property type="match status" value="1"/>
</dbReference>
<dbReference type="Proteomes" id="UP000182725">
    <property type="component" value="Unassembled WGS sequence"/>
</dbReference>
<accession>A0A1H5IB44</accession>
<evidence type="ECO:0000256" key="3">
    <source>
        <dbReference type="ARBA" id="ARBA00023239"/>
    </source>
</evidence>
<evidence type="ECO:0000256" key="2">
    <source>
        <dbReference type="ARBA" id="ARBA00022723"/>
    </source>
</evidence>
<dbReference type="GO" id="GO:0016832">
    <property type="term" value="F:aldehyde-lyase activity"/>
    <property type="evidence" value="ECO:0007669"/>
    <property type="project" value="TreeGrafter"/>
</dbReference>
<evidence type="ECO:0000313" key="6">
    <source>
        <dbReference type="Proteomes" id="UP000182725"/>
    </source>
</evidence>
<evidence type="ECO:0000259" key="4">
    <source>
        <dbReference type="Pfam" id="PF03328"/>
    </source>
</evidence>
<reference evidence="5 6" key="1">
    <citation type="submission" date="2016-10" db="EMBL/GenBank/DDBJ databases">
        <authorList>
            <person name="de Groot N.N."/>
        </authorList>
    </citation>
    <scope>NUCLEOTIDE SEQUENCE [LARGE SCALE GENOMIC DNA]</scope>
    <source>
        <strain evidence="5 6">DSM 22274</strain>
    </source>
</reference>
<dbReference type="GO" id="GO:0005737">
    <property type="term" value="C:cytoplasm"/>
    <property type="evidence" value="ECO:0007669"/>
    <property type="project" value="TreeGrafter"/>
</dbReference>
<dbReference type="InterPro" id="IPR040442">
    <property type="entry name" value="Pyrv_kinase-like_dom_sf"/>
</dbReference>
<gene>
    <name evidence="5" type="ORF">SAMN04489740_1250</name>
</gene>
<dbReference type="PANTHER" id="PTHR30502:SF0">
    <property type="entry name" value="PHOSPHOENOLPYRUVATE CARBOXYLASE FAMILY PROTEIN"/>
    <property type="match status" value="1"/>
</dbReference>
<dbReference type="RefSeq" id="WP_170835433.1">
    <property type="nucleotide sequence ID" value="NZ_FNTV01000001.1"/>
</dbReference>
<evidence type="ECO:0000256" key="1">
    <source>
        <dbReference type="ARBA" id="ARBA00005568"/>
    </source>
</evidence>
<dbReference type="InterPro" id="IPR005000">
    <property type="entry name" value="Aldolase/citrate-lyase_domain"/>
</dbReference>
<keyword evidence="3" id="KW-0456">Lyase</keyword>
<dbReference type="SUPFAM" id="SSF51621">
    <property type="entry name" value="Phosphoenolpyruvate/pyruvate domain"/>
    <property type="match status" value="1"/>
</dbReference>
<dbReference type="InterPro" id="IPR050251">
    <property type="entry name" value="HpcH-HpaI_aldolase"/>
</dbReference>
<dbReference type="EMBL" id="FNTV01000001">
    <property type="protein sequence ID" value="SEE37131.1"/>
    <property type="molecule type" value="Genomic_DNA"/>
</dbReference>